<feature type="transmembrane region" description="Helical" evidence="1">
    <location>
        <begin position="107"/>
        <end position="125"/>
    </location>
</feature>
<evidence type="ECO:0008006" key="4">
    <source>
        <dbReference type="Google" id="ProtNLM"/>
    </source>
</evidence>
<dbReference type="OrthoDB" id="7667304at2"/>
<feature type="transmembrane region" description="Helical" evidence="1">
    <location>
        <begin position="145"/>
        <end position="162"/>
    </location>
</feature>
<dbReference type="KEGG" id="rmb:K529_021960"/>
<evidence type="ECO:0000256" key="1">
    <source>
        <dbReference type="SAM" id="Phobius"/>
    </source>
</evidence>
<keyword evidence="1" id="KW-1133">Transmembrane helix</keyword>
<feature type="transmembrane region" description="Helical" evidence="1">
    <location>
        <begin position="196"/>
        <end position="221"/>
    </location>
</feature>
<geneLocation type="plasmid" evidence="2 3">
    <name>unnamed2</name>
</geneLocation>
<feature type="transmembrane region" description="Helical" evidence="1">
    <location>
        <begin position="169"/>
        <end position="190"/>
    </location>
</feature>
<reference evidence="2 3" key="1">
    <citation type="journal article" date="2016" name="ISME J.">
        <title>Global occurrence and heterogeneity of the Roseobacter-clade species Ruegeria mobilis.</title>
        <authorList>
            <person name="Sonnenschein E."/>
            <person name="Gram L."/>
        </authorList>
    </citation>
    <scope>NUCLEOTIDE SEQUENCE [LARGE SCALE GENOMIC DNA]</scope>
    <source>
        <strain evidence="2 3">F1926</strain>
        <plasmid evidence="2 3">unnamed2</plasmid>
    </source>
</reference>
<name>A0A1B1AA30_9RHOB</name>
<dbReference type="Proteomes" id="UP000013243">
    <property type="component" value="Plasmid unnamed2"/>
</dbReference>
<feature type="transmembrane region" description="Helical" evidence="1">
    <location>
        <begin position="363"/>
        <end position="384"/>
    </location>
</feature>
<protein>
    <recommendedName>
        <fullName evidence="4">Multidrug resistance protein NorM</fullName>
    </recommendedName>
</protein>
<keyword evidence="1" id="KW-0472">Membrane</keyword>
<feature type="transmembrane region" description="Helical" evidence="1">
    <location>
        <begin position="65"/>
        <end position="87"/>
    </location>
</feature>
<evidence type="ECO:0000313" key="2">
    <source>
        <dbReference type="EMBL" id="ANP43424.1"/>
    </source>
</evidence>
<feature type="transmembrane region" description="Helical" evidence="1">
    <location>
        <begin position="287"/>
        <end position="307"/>
    </location>
</feature>
<organism evidence="2 3">
    <name type="scientific">Tritonibacter mobilis F1926</name>
    <dbReference type="NCBI Taxonomy" id="1265309"/>
    <lineage>
        <taxon>Bacteria</taxon>
        <taxon>Pseudomonadati</taxon>
        <taxon>Pseudomonadota</taxon>
        <taxon>Alphaproteobacteria</taxon>
        <taxon>Rhodobacterales</taxon>
        <taxon>Paracoccaceae</taxon>
        <taxon>Tritonibacter</taxon>
    </lineage>
</organism>
<dbReference type="RefSeq" id="WP_046002251.1">
    <property type="nucleotide sequence ID" value="NZ_CP015232.1"/>
</dbReference>
<feature type="transmembrane region" description="Helical" evidence="1">
    <location>
        <begin position="319"/>
        <end position="343"/>
    </location>
</feature>
<evidence type="ECO:0000313" key="3">
    <source>
        <dbReference type="Proteomes" id="UP000013243"/>
    </source>
</evidence>
<dbReference type="AlphaFoldDB" id="A0A1B1AA30"/>
<feature type="transmembrane region" description="Helical" evidence="1">
    <location>
        <begin position="26"/>
        <end position="45"/>
    </location>
</feature>
<feature type="transmembrane region" description="Helical" evidence="1">
    <location>
        <begin position="242"/>
        <end position="267"/>
    </location>
</feature>
<feature type="transmembrane region" description="Helical" evidence="1">
    <location>
        <begin position="391"/>
        <end position="413"/>
    </location>
</feature>
<keyword evidence="1" id="KW-0812">Transmembrane</keyword>
<dbReference type="EMBL" id="CP015232">
    <property type="protein sequence ID" value="ANP43424.1"/>
    <property type="molecule type" value="Genomic_DNA"/>
</dbReference>
<accession>A0A1B1AA30</accession>
<gene>
    <name evidence="2" type="ORF">K529_021960</name>
</gene>
<keyword evidence="2" id="KW-0614">Plasmid</keyword>
<feature type="transmembrane region" description="Helical" evidence="1">
    <location>
        <begin position="419"/>
        <end position="444"/>
    </location>
</feature>
<proteinExistence type="predicted"/>
<sequence>MQTANTTADALLDAPRPSVWHTLSRILLLALPFAVGAAATSTLNLGKVALLARVPDTGALATLSLLQPSFILALAIMEGLAITAQVFSARSRHNWPRRGTQRAVYRLCRNGVLLFAVVAALGYAAAQMLTVQNAELRVILDHFPLFMLSLVPFVVFDIFYGAMRGQGKVLLGLLPFMGLVALDLSATYVLVSGYGWGFEAVLVGNLVGPVLMLPVIAWLLHREVRSGDDSPEEPFRIRMRQLQIGVGIPVFSSIVVGFVSASVVFPILAKIGEDSASAFFVVLRYRIAFMIPAIAIGSAIAILVNQLAEEGQTAQRLRYLVIGVPFMLSLYAAVTALLPQWGGALDLLVPAQAEALRQATDEMFAALLVTFFLVSGSAMLQVILEQLGRGIQVLVITFLIEAGTCAGVVWAMMQGAEMGLILDILVAAAALSFGLFAVQFLLLLRKLGRADAV</sequence>
<dbReference type="GeneID" id="28252561"/>